<evidence type="ECO:0008006" key="3">
    <source>
        <dbReference type="Google" id="ProtNLM"/>
    </source>
</evidence>
<dbReference type="AlphaFoldDB" id="A0A5M6CW35"/>
<sequence>MSFSMPHSSVSRELRIVLGDWLQVRHLARPLQSIDLDGDSGAIENRLRQEGFSIAGVLHHNSVVGYVDLREKRCADGKARVHPLTADHLIDAHAPMLHLIARLLTRHWFLVRRGDLPSGFVSRSDLQRPPFRMLLFGLISLFEMQLLELVQQRYGDTEIGSVLNVNRLEKARRLHQDRSNRGEELHLADCLQIADKRDLLLACVDGAAWLGFESNKKAYRFFQRVEALRDRLVHANDLIAGSDWQELLDTTIELSDFLLRESEHTPTPSVERESETK</sequence>
<name>A0A5M6CW35_9BACT</name>
<keyword evidence="2" id="KW-1185">Reference proteome</keyword>
<proteinExistence type="predicted"/>
<comment type="caution">
    <text evidence="1">The sequence shown here is derived from an EMBL/GenBank/DDBJ whole genome shotgun (WGS) entry which is preliminary data.</text>
</comment>
<evidence type="ECO:0000313" key="2">
    <source>
        <dbReference type="Proteomes" id="UP000324479"/>
    </source>
</evidence>
<organism evidence="1 2">
    <name type="scientific">Roseiconus nitratireducens</name>
    <dbReference type="NCBI Taxonomy" id="2605748"/>
    <lineage>
        <taxon>Bacteria</taxon>
        <taxon>Pseudomonadati</taxon>
        <taxon>Planctomycetota</taxon>
        <taxon>Planctomycetia</taxon>
        <taxon>Pirellulales</taxon>
        <taxon>Pirellulaceae</taxon>
        <taxon>Roseiconus</taxon>
    </lineage>
</organism>
<protein>
    <recommendedName>
        <fullName evidence="3">Swt1-like HEPN domain-containing protein</fullName>
    </recommendedName>
</protein>
<gene>
    <name evidence="1" type="ORF">FYK55_24210</name>
</gene>
<dbReference type="Proteomes" id="UP000324479">
    <property type="component" value="Unassembled WGS sequence"/>
</dbReference>
<dbReference type="EMBL" id="VWOX01000019">
    <property type="protein sequence ID" value="KAA5539441.1"/>
    <property type="molecule type" value="Genomic_DNA"/>
</dbReference>
<evidence type="ECO:0000313" key="1">
    <source>
        <dbReference type="EMBL" id="KAA5539441.1"/>
    </source>
</evidence>
<reference evidence="1 2" key="1">
    <citation type="submission" date="2019-08" db="EMBL/GenBank/DDBJ databases">
        <authorList>
            <person name="Dhanesh K."/>
            <person name="Kumar G."/>
            <person name="Sasikala C."/>
            <person name="Venkata Ramana C."/>
        </authorList>
    </citation>
    <scope>NUCLEOTIDE SEQUENCE [LARGE SCALE GENOMIC DNA]</scope>
    <source>
        <strain evidence="1 2">JC645</strain>
    </source>
</reference>
<accession>A0A5M6CW35</accession>